<dbReference type="AlphaFoldDB" id="A0AAD7U096"/>
<feature type="compositionally biased region" description="Polar residues" evidence="1">
    <location>
        <begin position="1"/>
        <end position="20"/>
    </location>
</feature>
<comment type="caution">
    <text evidence="3">The sequence shown here is derived from an EMBL/GenBank/DDBJ whole genome shotgun (WGS) entry which is preliminary data.</text>
</comment>
<feature type="domain" description="BTB" evidence="2">
    <location>
        <begin position="28"/>
        <end position="116"/>
    </location>
</feature>
<feature type="domain" description="BTB" evidence="2">
    <location>
        <begin position="270"/>
        <end position="394"/>
    </location>
</feature>
<sequence length="564" mass="60695">MSTQASPSSGALFPNTSASTPFDRPSADSIILHTSDGVDFHVHSVILSEASAFFNTMLQLPQPGTPHFLLRLLYPISKQTLNMGDPARLLSIVMAAQKYDMDWPVEILSERLTTLAPLQPVKVWATACCAGLEDVAHQAAIVLRRTQGDADPGSDALPEGSEQGSASATPEALSIIGGLGDMDGISAADYLRLKRFLRATEAQVSEGTMKLLSPPSTSLGRSKRPRQHKSKKVAPPETTILGLPKLRPGSPTSCALFPPQAGFPAADVLCRAISPMGSHHVLPAHQAVLCAHSPVLRDRLSVLRGALKPTPEDVVKTPHPEPATSEDRQPNVVLDFDDGIDVVSALLRVCYGGHVGLPSGLGMLGRLLSAARKYDMSQIGHAILPVWDTAAKKDPLEAYCVATNHRLTDLARAAAKISVRQPTVDVYLTVMEQTPALAYHRLLAYRDTCFVAMQERVMDAETKIPETTQICIACANKYPQGGIVNTSSMKSALVGTRITSDPGESVSEVARRAIQRSVKSCIPQFTGRSVAEGFRDMMRTMVELLGNLPDEIERALQDIEIEVA</sequence>
<keyword evidence="4" id="KW-1185">Reference proteome</keyword>
<feature type="region of interest" description="Disordered" evidence="1">
    <location>
        <begin position="147"/>
        <end position="169"/>
    </location>
</feature>
<feature type="compositionally biased region" description="Basic residues" evidence="1">
    <location>
        <begin position="221"/>
        <end position="232"/>
    </location>
</feature>
<dbReference type="InterPro" id="IPR000210">
    <property type="entry name" value="BTB/POZ_dom"/>
</dbReference>
<dbReference type="SMART" id="SM00225">
    <property type="entry name" value="BTB"/>
    <property type="match status" value="2"/>
</dbReference>
<feature type="region of interest" description="Disordered" evidence="1">
    <location>
        <begin position="1"/>
        <end position="21"/>
    </location>
</feature>
<evidence type="ECO:0000313" key="3">
    <source>
        <dbReference type="EMBL" id="KAJ8490207.1"/>
    </source>
</evidence>
<proteinExistence type="predicted"/>
<dbReference type="Proteomes" id="UP001215151">
    <property type="component" value="Unassembled WGS sequence"/>
</dbReference>
<protein>
    <recommendedName>
        <fullName evidence="2">BTB domain-containing protein</fullName>
    </recommendedName>
</protein>
<dbReference type="CDD" id="cd18186">
    <property type="entry name" value="BTB_POZ_ZBTB_KLHL-like"/>
    <property type="match status" value="1"/>
</dbReference>
<dbReference type="Gene3D" id="3.30.710.10">
    <property type="entry name" value="Potassium Channel Kv1.1, Chain A"/>
    <property type="match status" value="2"/>
</dbReference>
<evidence type="ECO:0000256" key="1">
    <source>
        <dbReference type="SAM" id="MobiDB-lite"/>
    </source>
</evidence>
<name>A0AAD7U096_9APHY</name>
<feature type="region of interest" description="Disordered" evidence="1">
    <location>
        <begin position="207"/>
        <end position="244"/>
    </location>
</feature>
<dbReference type="InterPro" id="IPR011333">
    <property type="entry name" value="SKP1/BTB/POZ_sf"/>
</dbReference>
<dbReference type="EMBL" id="JAPEVG010000038">
    <property type="protein sequence ID" value="KAJ8490207.1"/>
    <property type="molecule type" value="Genomic_DNA"/>
</dbReference>
<evidence type="ECO:0000313" key="4">
    <source>
        <dbReference type="Proteomes" id="UP001215151"/>
    </source>
</evidence>
<gene>
    <name evidence="3" type="ORF">ONZ51_g2430</name>
</gene>
<evidence type="ECO:0000259" key="2">
    <source>
        <dbReference type="SMART" id="SM00225"/>
    </source>
</evidence>
<reference evidence="3" key="1">
    <citation type="submission" date="2022-11" db="EMBL/GenBank/DDBJ databases">
        <title>Genome Sequence of Cubamyces cubensis.</title>
        <authorList>
            <person name="Buettner E."/>
        </authorList>
    </citation>
    <scope>NUCLEOTIDE SEQUENCE</scope>
    <source>
        <strain evidence="3">MPL-01</strain>
    </source>
</reference>
<accession>A0AAD7U096</accession>
<dbReference type="SUPFAM" id="SSF54695">
    <property type="entry name" value="POZ domain"/>
    <property type="match status" value="1"/>
</dbReference>
<organism evidence="3 4">
    <name type="scientific">Trametes cubensis</name>
    <dbReference type="NCBI Taxonomy" id="1111947"/>
    <lineage>
        <taxon>Eukaryota</taxon>
        <taxon>Fungi</taxon>
        <taxon>Dikarya</taxon>
        <taxon>Basidiomycota</taxon>
        <taxon>Agaricomycotina</taxon>
        <taxon>Agaricomycetes</taxon>
        <taxon>Polyporales</taxon>
        <taxon>Polyporaceae</taxon>
        <taxon>Trametes</taxon>
    </lineage>
</organism>